<evidence type="ECO:0000313" key="8">
    <source>
        <dbReference type="EMBL" id="TLM78653.1"/>
    </source>
</evidence>
<keyword evidence="3 6" id="KW-0812">Transmembrane</keyword>
<dbReference type="InterPro" id="IPR000917">
    <property type="entry name" value="Sulfatase_N"/>
</dbReference>
<dbReference type="Gene3D" id="3.40.720.10">
    <property type="entry name" value="Alkaline Phosphatase, subunit A"/>
    <property type="match status" value="1"/>
</dbReference>
<keyword evidence="5 6" id="KW-0472">Membrane</keyword>
<organism evidence="8 9">
    <name type="scientific">Microbulbifer harenosus</name>
    <dbReference type="NCBI Taxonomy" id="2576840"/>
    <lineage>
        <taxon>Bacteria</taxon>
        <taxon>Pseudomonadati</taxon>
        <taxon>Pseudomonadota</taxon>
        <taxon>Gammaproteobacteria</taxon>
        <taxon>Cellvibrionales</taxon>
        <taxon>Microbulbiferaceae</taxon>
        <taxon>Microbulbifer</taxon>
    </lineage>
</organism>
<evidence type="ECO:0000256" key="3">
    <source>
        <dbReference type="ARBA" id="ARBA00022692"/>
    </source>
</evidence>
<dbReference type="InterPro" id="IPR017850">
    <property type="entry name" value="Alkaline_phosphatase_core_sf"/>
</dbReference>
<evidence type="ECO:0000259" key="7">
    <source>
        <dbReference type="Pfam" id="PF00884"/>
    </source>
</evidence>
<name>A0ABY2UK78_9GAMM</name>
<gene>
    <name evidence="8" type="ORF">FDY93_05180</name>
</gene>
<feature type="transmembrane region" description="Helical" evidence="6">
    <location>
        <begin position="82"/>
        <end position="102"/>
    </location>
</feature>
<dbReference type="InterPro" id="IPR050448">
    <property type="entry name" value="OpgB/LTA_synthase_biosynth"/>
</dbReference>
<dbReference type="SUPFAM" id="SSF53649">
    <property type="entry name" value="Alkaline phosphatase-like"/>
    <property type="match status" value="1"/>
</dbReference>
<evidence type="ECO:0000256" key="5">
    <source>
        <dbReference type="ARBA" id="ARBA00023136"/>
    </source>
</evidence>
<sequence length="830" mass="90931">MTVGLLVTVLLVSVVHYAGRVKAEFLGESLVYADLSVISSVAESPELVFGFVSTTFFVFIVASALALFLVSYFLKGVAKSSYLSRVSVALVGGALFLFSGFYRTPAVIPALGWEFFQQNSGAANAGIIGNMLLGRMSQESIVVEPDIALAEKFWVEPRVIAARSALERLSVTPDFRPDIVMVQSESLFMPGKLCGMPETPVLPNISSLGSPRGGELEVPVFGGRTLQSEFESLSGVPISAFPHSMFAYYDLLKKNIAAMPRVLAEQGYNTVAIHPNKGGFWNRNTAMGRLGFQTFLDINAFLSDRDESIRGHVSDLSLVKAVLSQLDSANGPTFVEAITMDNHGPWGAATGNTSEGLPVPDMLNPEAAKIFTDYLARARDADSAYGYLIDALRRRERPTLVVFFGDHMPALPSVYKSLCFKNGLKPEEQLPPYRFWSNFSTIDLPGKTSSYLIPGLVFRSANLPMPDFFLANAVMGVIQADSEISAEEKLKIKQQYEQLSILNMTTGAEIDSSVRTVISRPAKIADTLKRFHVGGAAFSSDSVLKLDSDTQFSTFRGAGGVRKISIRPYLDRAMLRSCAEHEVTGQAAAGISVKGGGREIYRAPMQRGAFRLATFSTAGLKDFKFEAYGLGENCPSINLKIVQLQCDSPQCEQGQEDVDLSFEVEPRFHRDFFADDLKSLKKIYPEGASSSSRRREALDWLLSRVVDEEIGYGPFRVHPDHQIFMHPSESVSAKMKVDVSGSKSLTLTPRIDPLSAHCRVLNEPGREAGLVGLTIKLDGKNVFEGAIDRKFNELVTLSTESHQLLEIIVDKGNEVSWCDWFSVGVDRVNS</sequence>
<dbReference type="Pfam" id="PF00884">
    <property type="entry name" value="Sulfatase"/>
    <property type="match status" value="1"/>
</dbReference>
<evidence type="ECO:0000313" key="9">
    <source>
        <dbReference type="Proteomes" id="UP000306791"/>
    </source>
</evidence>
<comment type="subcellular location">
    <subcellularLocation>
        <location evidence="1">Cell membrane</location>
        <topology evidence="1">Multi-pass membrane protein</topology>
    </subcellularLocation>
</comment>
<evidence type="ECO:0000256" key="1">
    <source>
        <dbReference type="ARBA" id="ARBA00004651"/>
    </source>
</evidence>
<evidence type="ECO:0000256" key="6">
    <source>
        <dbReference type="SAM" id="Phobius"/>
    </source>
</evidence>
<keyword evidence="9" id="KW-1185">Reference proteome</keyword>
<comment type="caution">
    <text evidence="8">The sequence shown here is derived from an EMBL/GenBank/DDBJ whole genome shotgun (WGS) entry which is preliminary data.</text>
</comment>
<evidence type="ECO:0000256" key="2">
    <source>
        <dbReference type="ARBA" id="ARBA00022475"/>
    </source>
</evidence>
<feature type="domain" description="Sulfatase N-terminal" evidence="7">
    <location>
        <begin position="177"/>
        <end position="419"/>
    </location>
</feature>
<proteinExistence type="predicted"/>
<dbReference type="EMBL" id="VANI01000005">
    <property type="protein sequence ID" value="TLM78653.1"/>
    <property type="molecule type" value="Genomic_DNA"/>
</dbReference>
<dbReference type="Proteomes" id="UP000306791">
    <property type="component" value="Unassembled WGS sequence"/>
</dbReference>
<keyword evidence="2" id="KW-1003">Cell membrane</keyword>
<dbReference type="PANTHER" id="PTHR47371:SF3">
    <property type="entry name" value="PHOSPHOGLYCEROL TRANSFERASE I"/>
    <property type="match status" value="1"/>
</dbReference>
<dbReference type="PANTHER" id="PTHR47371">
    <property type="entry name" value="LIPOTEICHOIC ACID SYNTHASE"/>
    <property type="match status" value="1"/>
</dbReference>
<reference evidence="8 9" key="1">
    <citation type="submission" date="2019-05" db="EMBL/GenBank/DDBJ databases">
        <title>Microbulbifer harenosus sp. nov., an alginate-degrading bacterium isolated from coastal sand.</title>
        <authorList>
            <person name="Huang H."/>
            <person name="Mo K."/>
            <person name="Bao S."/>
        </authorList>
    </citation>
    <scope>NUCLEOTIDE SEQUENCE [LARGE SCALE GENOMIC DNA]</scope>
    <source>
        <strain evidence="8 9">HB161719</strain>
    </source>
</reference>
<keyword evidence="4 6" id="KW-1133">Transmembrane helix</keyword>
<evidence type="ECO:0000256" key="4">
    <source>
        <dbReference type="ARBA" id="ARBA00022989"/>
    </source>
</evidence>
<accession>A0ABY2UK78</accession>
<feature type="transmembrane region" description="Helical" evidence="6">
    <location>
        <begin position="47"/>
        <end position="70"/>
    </location>
</feature>
<protein>
    <recommendedName>
        <fullName evidence="7">Sulfatase N-terminal domain-containing protein</fullName>
    </recommendedName>
</protein>
<dbReference type="CDD" id="cd16015">
    <property type="entry name" value="LTA_synthase"/>
    <property type="match status" value="1"/>
</dbReference>